<feature type="transmembrane region" description="Helical" evidence="1">
    <location>
        <begin position="83"/>
        <end position="102"/>
    </location>
</feature>
<organism evidence="2 3">
    <name type="scientific">Pristionchus entomophagus</name>
    <dbReference type="NCBI Taxonomy" id="358040"/>
    <lineage>
        <taxon>Eukaryota</taxon>
        <taxon>Metazoa</taxon>
        <taxon>Ecdysozoa</taxon>
        <taxon>Nematoda</taxon>
        <taxon>Chromadorea</taxon>
        <taxon>Rhabditida</taxon>
        <taxon>Rhabditina</taxon>
        <taxon>Diplogasteromorpha</taxon>
        <taxon>Diplogasteroidea</taxon>
        <taxon>Neodiplogasteridae</taxon>
        <taxon>Pristionchus</taxon>
    </lineage>
</organism>
<evidence type="ECO:0008006" key="4">
    <source>
        <dbReference type="Google" id="ProtNLM"/>
    </source>
</evidence>
<reference evidence="2" key="1">
    <citation type="submission" date="2023-10" db="EMBL/GenBank/DDBJ databases">
        <title>Genome assembly of Pristionchus species.</title>
        <authorList>
            <person name="Yoshida K."/>
            <person name="Sommer R.J."/>
        </authorList>
    </citation>
    <scope>NUCLEOTIDE SEQUENCE</scope>
    <source>
        <strain evidence="2">RS0144</strain>
    </source>
</reference>
<name>A0AAV5TJR6_9BILA</name>
<evidence type="ECO:0000313" key="2">
    <source>
        <dbReference type="EMBL" id="GMS94508.1"/>
    </source>
</evidence>
<comment type="caution">
    <text evidence="2">The sequence shown here is derived from an EMBL/GenBank/DDBJ whole genome shotgun (WGS) entry which is preliminary data.</text>
</comment>
<dbReference type="EMBL" id="BTSX01000004">
    <property type="protein sequence ID" value="GMS94508.1"/>
    <property type="molecule type" value="Genomic_DNA"/>
</dbReference>
<feature type="non-terminal residue" evidence="2">
    <location>
        <position position="119"/>
    </location>
</feature>
<proteinExistence type="predicted"/>
<keyword evidence="1" id="KW-1133">Transmembrane helix</keyword>
<keyword evidence="1" id="KW-0472">Membrane</keyword>
<dbReference type="AlphaFoldDB" id="A0AAV5TJR6"/>
<evidence type="ECO:0000256" key="1">
    <source>
        <dbReference type="SAM" id="Phobius"/>
    </source>
</evidence>
<keyword evidence="3" id="KW-1185">Reference proteome</keyword>
<keyword evidence="1" id="KW-0812">Transmembrane</keyword>
<gene>
    <name evidence="2" type="ORF">PENTCL1PPCAC_16683</name>
</gene>
<sequence length="119" mass="13900">MNLIAKIYCTRKFVQLQGKATLNARYQVKEACDVASAMQPVHIGSFLLKNFLYTIVLASCYKVDSFYDCERLWFALPYEYLELIYTVGFTLTSASLPIYFMIKHPRLRQKAGIIRQKIW</sequence>
<protein>
    <recommendedName>
        <fullName evidence="4">G protein-coupled receptor</fullName>
    </recommendedName>
</protein>
<evidence type="ECO:0000313" key="3">
    <source>
        <dbReference type="Proteomes" id="UP001432027"/>
    </source>
</evidence>
<accession>A0AAV5TJR6</accession>
<dbReference type="Proteomes" id="UP001432027">
    <property type="component" value="Unassembled WGS sequence"/>
</dbReference>